<evidence type="ECO:0000256" key="1">
    <source>
        <dbReference type="SAM" id="MobiDB-lite"/>
    </source>
</evidence>
<feature type="region of interest" description="Disordered" evidence="1">
    <location>
        <begin position="1"/>
        <end position="21"/>
    </location>
</feature>
<reference evidence="3" key="1">
    <citation type="journal article" date="2019" name="Int. J. Syst. Evol. Microbiol.">
        <title>The Global Catalogue of Microorganisms (GCM) 10K type strain sequencing project: providing services to taxonomists for standard genome sequencing and annotation.</title>
        <authorList>
            <consortium name="The Broad Institute Genomics Platform"/>
            <consortium name="The Broad Institute Genome Sequencing Center for Infectious Disease"/>
            <person name="Wu L."/>
            <person name="Ma J."/>
        </authorList>
    </citation>
    <scope>NUCLEOTIDE SEQUENCE [LARGE SCALE GENOMIC DNA]</scope>
    <source>
        <strain evidence="3">KCTC 52660</strain>
    </source>
</reference>
<evidence type="ECO:0000313" key="2">
    <source>
        <dbReference type="EMBL" id="MFC2991416.1"/>
    </source>
</evidence>
<evidence type="ECO:0000313" key="3">
    <source>
        <dbReference type="Proteomes" id="UP001595386"/>
    </source>
</evidence>
<gene>
    <name evidence="2" type="ORF">ACFODV_05175</name>
</gene>
<comment type="caution">
    <text evidence="2">The sequence shown here is derived from an EMBL/GenBank/DDBJ whole genome shotgun (WGS) entry which is preliminary data.</text>
</comment>
<protein>
    <submittedName>
        <fullName evidence="2">YqjK family protein</fullName>
    </submittedName>
</protein>
<accession>A0ABV7B1W4</accession>
<proteinExistence type="predicted"/>
<sequence>MNADSRSRLPAHHEASALSRAERKAQLEARIEQQRIDILVEASRYREAGRPIDEGWGMLVRFKVPLLALGGALLLESARHPNTVLRVVKRLAAGGLLLRRARRMLP</sequence>
<dbReference type="Proteomes" id="UP001595386">
    <property type="component" value="Unassembled WGS sequence"/>
</dbReference>
<dbReference type="EMBL" id="JBHRSQ010000008">
    <property type="protein sequence ID" value="MFC2991416.1"/>
    <property type="molecule type" value="Genomic_DNA"/>
</dbReference>
<dbReference type="RefSeq" id="WP_379755678.1">
    <property type="nucleotide sequence ID" value="NZ_JBHRSQ010000008.1"/>
</dbReference>
<organism evidence="2 3">
    <name type="scientific">Halomonas tibetensis</name>
    <dbReference type="NCBI Taxonomy" id="2259590"/>
    <lineage>
        <taxon>Bacteria</taxon>
        <taxon>Pseudomonadati</taxon>
        <taxon>Pseudomonadota</taxon>
        <taxon>Gammaproteobacteria</taxon>
        <taxon>Oceanospirillales</taxon>
        <taxon>Halomonadaceae</taxon>
        <taxon>Halomonas</taxon>
    </lineage>
</organism>
<keyword evidence="3" id="KW-1185">Reference proteome</keyword>
<name>A0ABV7B1W4_9GAMM</name>
<dbReference type="InterPro" id="IPR025612">
    <property type="entry name" value="YqjK"/>
</dbReference>
<dbReference type="Pfam" id="PF13997">
    <property type="entry name" value="YqjK"/>
    <property type="match status" value="1"/>
</dbReference>